<comment type="subcellular location">
    <subcellularLocation>
        <location evidence="1">Cell outer membrane</location>
    </subcellularLocation>
</comment>
<feature type="domain" description="OmpA-like" evidence="5">
    <location>
        <begin position="261"/>
        <end position="376"/>
    </location>
</feature>
<dbReference type="InterPro" id="IPR006665">
    <property type="entry name" value="OmpA-like"/>
</dbReference>
<dbReference type="SUPFAM" id="SSF103088">
    <property type="entry name" value="OmpA-like"/>
    <property type="match status" value="1"/>
</dbReference>
<dbReference type="PROSITE" id="PS51123">
    <property type="entry name" value="OMPA_2"/>
    <property type="match status" value="1"/>
</dbReference>
<dbReference type="PRINTS" id="PR01021">
    <property type="entry name" value="OMPADOMAIN"/>
</dbReference>
<dbReference type="Proteomes" id="UP000808337">
    <property type="component" value="Unassembled WGS sequence"/>
</dbReference>
<dbReference type="InterPro" id="IPR036737">
    <property type="entry name" value="OmpA-like_sf"/>
</dbReference>
<dbReference type="EMBL" id="JADKGY010000006">
    <property type="protein sequence ID" value="MBK9982757.1"/>
    <property type="molecule type" value="Genomic_DNA"/>
</dbReference>
<dbReference type="PANTHER" id="PTHR30329:SF21">
    <property type="entry name" value="LIPOPROTEIN YIAD-RELATED"/>
    <property type="match status" value="1"/>
</dbReference>
<dbReference type="InterPro" id="IPR050330">
    <property type="entry name" value="Bact_OuterMem_StrucFunc"/>
</dbReference>
<sequence>MNISLSDLMNFSTTFSIALIIFFHCAAAAQKSDQVNLVPNPGFEKFSDEPSGWYYSGKDFSRVSLYWTSATAASPDLYAPKVVVPESWKPAGFGSTKSYEGKSHAGITVYGCDNGKPHCREYIEVQLTEPLVTGQRYAFTCMLSHLQKSVTVKNIQLAFSKNEIDEGTNEPLFLQPSLSLDRWIPSDGKWYRWTGQFIASDASSFLLIGNFNTDADSQIKLPSRSNLRFGYYYIDLVRLFKIPPILNTPASESPLSTFIPKAGEIVTLSRIYFEYDRTDFMPQALIQLKQLLAFIKQHPGMKIEVIGHTDIAGTTTYNQDLSERRSGAVVKWLINKGIKQDRLKSSGKGSSIPLSTNETSIGRSLNRRVEIKVISL</sequence>
<dbReference type="PANTHER" id="PTHR30329">
    <property type="entry name" value="STATOR ELEMENT OF FLAGELLAR MOTOR COMPLEX"/>
    <property type="match status" value="1"/>
</dbReference>
<dbReference type="InterPro" id="IPR006664">
    <property type="entry name" value="OMP_bac"/>
</dbReference>
<keyword evidence="3" id="KW-0998">Cell outer membrane</keyword>
<proteinExistence type="predicted"/>
<evidence type="ECO:0000256" key="3">
    <source>
        <dbReference type="ARBA" id="ARBA00023237"/>
    </source>
</evidence>
<dbReference type="CDD" id="cd07185">
    <property type="entry name" value="OmpA_C-like"/>
    <property type="match status" value="1"/>
</dbReference>
<evidence type="ECO:0000256" key="1">
    <source>
        <dbReference type="ARBA" id="ARBA00004442"/>
    </source>
</evidence>
<dbReference type="Pfam" id="PF00691">
    <property type="entry name" value="OmpA"/>
    <property type="match status" value="1"/>
</dbReference>
<dbReference type="GO" id="GO:0009279">
    <property type="term" value="C:cell outer membrane"/>
    <property type="evidence" value="ECO:0007669"/>
    <property type="project" value="UniProtKB-SubCell"/>
</dbReference>
<reference evidence="6 7" key="1">
    <citation type="submission" date="2020-10" db="EMBL/GenBank/DDBJ databases">
        <title>Connecting structure to function with the recovery of over 1000 high-quality activated sludge metagenome-assembled genomes encoding full-length rRNA genes using long-read sequencing.</title>
        <authorList>
            <person name="Singleton C.M."/>
            <person name="Petriglieri F."/>
            <person name="Kristensen J.M."/>
            <person name="Kirkegaard R.H."/>
            <person name="Michaelsen T.Y."/>
            <person name="Andersen M.H."/>
            <person name="Karst S.M."/>
            <person name="Dueholm M.S."/>
            <person name="Nielsen P.H."/>
            <person name="Albertsen M."/>
        </authorList>
    </citation>
    <scope>NUCLEOTIDE SEQUENCE [LARGE SCALE GENOMIC DNA]</scope>
    <source>
        <strain evidence="6">Ribe_18-Q3-R11-54_MAXAC.273</strain>
    </source>
</reference>
<name>A0A9D7STD9_9BACT</name>
<evidence type="ECO:0000313" key="6">
    <source>
        <dbReference type="EMBL" id="MBK9982757.1"/>
    </source>
</evidence>
<accession>A0A9D7STD9</accession>
<evidence type="ECO:0000256" key="2">
    <source>
        <dbReference type="ARBA" id="ARBA00023136"/>
    </source>
</evidence>
<evidence type="ECO:0000259" key="5">
    <source>
        <dbReference type="PROSITE" id="PS51123"/>
    </source>
</evidence>
<dbReference type="Gene3D" id="3.30.1330.60">
    <property type="entry name" value="OmpA-like domain"/>
    <property type="match status" value="1"/>
</dbReference>
<gene>
    <name evidence="6" type="ORF">IPP15_10090</name>
</gene>
<evidence type="ECO:0000313" key="7">
    <source>
        <dbReference type="Proteomes" id="UP000808337"/>
    </source>
</evidence>
<dbReference type="AlphaFoldDB" id="A0A9D7STD9"/>
<keyword evidence="2 4" id="KW-0472">Membrane</keyword>
<comment type="caution">
    <text evidence="6">The sequence shown here is derived from an EMBL/GenBank/DDBJ whole genome shotgun (WGS) entry which is preliminary data.</text>
</comment>
<organism evidence="6 7">
    <name type="scientific">Candidatus Opimibacter skivensis</name>
    <dbReference type="NCBI Taxonomy" id="2982028"/>
    <lineage>
        <taxon>Bacteria</taxon>
        <taxon>Pseudomonadati</taxon>
        <taxon>Bacteroidota</taxon>
        <taxon>Saprospiria</taxon>
        <taxon>Saprospirales</taxon>
        <taxon>Saprospiraceae</taxon>
        <taxon>Candidatus Opimibacter</taxon>
    </lineage>
</organism>
<protein>
    <submittedName>
        <fullName evidence="6">OmpA family protein</fullName>
    </submittedName>
</protein>
<evidence type="ECO:0000256" key="4">
    <source>
        <dbReference type="PROSITE-ProRule" id="PRU00473"/>
    </source>
</evidence>